<organism evidence="3">
    <name type="scientific">seawater metagenome</name>
    <dbReference type="NCBI Taxonomy" id="1561972"/>
    <lineage>
        <taxon>unclassified sequences</taxon>
        <taxon>metagenomes</taxon>
        <taxon>ecological metagenomes</taxon>
    </lineage>
</organism>
<evidence type="ECO:0000313" key="3">
    <source>
        <dbReference type="EMBL" id="VVU95757.1"/>
    </source>
</evidence>
<dbReference type="PANTHER" id="PTHR30483">
    <property type="entry name" value="LEUCINE-SPECIFIC-BINDING PROTEIN"/>
    <property type="match status" value="1"/>
</dbReference>
<dbReference type="PANTHER" id="PTHR30483:SF6">
    <property type="entry name" value="PERIPLASMIC BINDING PROTEIN OF ABC TRANSPORTER FOR NATURAL AMINO ACIDS"/>
    <property type="match status" value="1"/>
</dbReference>
<protein>
    <submittedName>
        <fullName evidence="3">Periplasmic binding protein</fullName>
    </submittedName>
</protein>
<dbReference type="SUPFAM" id="SSF53822">
    <property type="entry name" value="Periplasmic binding protein-like I"/>
    <property type="match status" value="1"/>
</dbReference>
<keyword evidence="1" id="KW-0732">Signal</keyword>
<name>A0A5E8CKV8_9ZZZZ</name>
<dbReference type="InterPro" id="IPR051010">
    <property type="entry name" value="BCAA_transport"/>
</dbReference>
<accession>A0A5E8CKV8</accession>
<feature type="domain" description="Leucine-binding protein" evidence="2">
    <location>
        <begin position="50"/>
        <end position="355"/>
    </location>
</feature>
<dbReference type="CDD" id="cd06346">
    <property type="entry name" value="PBP1_ABC_ligand_binding-like"/>
    <property type="match status" value="1"/>
</dbReference>
<dbReference type="InterPro" id="IPR028082">
    <property type="entry name" value="Peripla_BP_I"/>
</dbReference>
<dbReference type="EMBL" id="CABVLZ010000010">
    <property type="protein sequence ID" value="VVU95757.1"/>
    <property type="molecule type" value="Genomic_DNA"/>
</dbReference>
<dbReference type="InterPro" id="IPR028081">
    <property type="entry name" value="Leu-bd"/>
</dbReference>
<evidence type="ECO:0000259" key="2">
    <source>
        <dbReference type="Pfam" id="PF13458"/>
    </source>
</evidence>
<evidence type="ECO:0000256" key="1">
    <source>
        <dbReference type="ARBA" id="ARBA00022729"/>
    </source>
</evidence>
<sequence length="420" mass="43416">MGKNNKKIATALSLGLAYQYIKSDENQRFKIFNMFSNKNNNTNNNREDNIKMGIILGFTGPIESLTPAMAASAELAFKEASDSGSLLGGKKIEVIRADSTCVDSAAATAAAEKLISEGVVAIMGADCSGVTGAMASNVAVPNGVVMISPSATSPGLTTIDDNGYFFRTAPSDARGGQVLADITKDRKVKSVAITYTNNDYGRGLADVYAAAVKAHGIKVTTVTAHEDGKADYSSEVATLASEGGDAVAVIGYIDQGGKGIIQASLDLGAFDTFILSDGMIGDSLTDTFGKSLNKSFGCLPGSLAKGADQFAKVASAGGIDSSGPYTGESYDAAALIVLAMHAGNSIERASIAKNIMEVANGPGTKIYPGELKKGLDLLAKGKKINYEGATGVTFTSVGEAEGSFLEKEVKGGKFKTKKQR</sequence>
<dbReference type="Gene3D" id="3.40.50.2300">
    <property type="match status" value="2"/>
</dbReference>
<dbReference type="Pfam" id="PF13458">
    <property type="entry name" value="Peripla_BP_6"/>
    <property type="match status" value="1"/>
</dbReference>
<dbReference type="AlphaFoldDB" id="A0A5E8CKV8"/>
<proteinExistence type="predicted"/>
<gene>
    <name evidence="3" type="ORF">CPAV1605_1513</name>
</gene>
<reference evidence="3" key="1">
    <citation type="submission" date="2019-09" db="EMBL/GenBank/DDBJ databases">
        <authorList>
            <person name="Needham M D."/>
        </authorList>
    </citation>
    <scope>NUCLEOTIDE SEQUENCE</scope>
</reference>